<keyword evidence="3" id="KW-1185">Reference proteome</keyword>
<dbReference type="AlphaFoldDB" id="A0A5B7HL33"/>
<comment type="caution">
    <text evidence="2">The sequence shown here is derived from an EMBL/GenBank/DDBJ whole genome shotgun (WGS) entry which is preliminary data.</text>
</comment>
<reference evidence="2 3" key="1">
    <citation type="submission" date="2019-05" db="EMBL/GenBank/DDBJ databases">
        <title>Another draft genome of Portunus trituberculatus and its Hox gene families provides insights of decapod evolution.</title>
        <authorList>
            <person name="Jeong J.-H."/>
            <person name="Song I."/>
            <person name="Kim S."/>
            <person name="Choi T."/>
            <person name="Kim D."/>
            <person name="Ryu S."/>
            <person name="Kim W."/>
        </authorList>
    </citation>
    <scope>NUCLEOTIDE SEQUENCE [LARGE SCALE GENOMIC DNA]</scope>
    <source>
        <tissue evidence="2">Muscle</tissue>
    </source>
</reference>
<dbReference type="EMBL" id="VSRR010030289">
    <property type="protein sequence ID" value="MPC69967.1"/>
    <property type="molecule type" value="Genomic_DNA"/>
</dbReference>
<organism evidence="2 3">
    <name type="scientific">Portunus trituberculatus</name>
    <name type="common">Swimming crab</name>
    <name type="synonym">Neptunus trituberculatus</name>
    <dbReference type="NCBI Taxonomy" id="210409"/>
    <lineage>
        <taxon>Eukaryota</taxon>
        <taxon>Metazoa</taxon>
        <taxon>Ecdysozoa</taxon>
        <taxon>Arthropoda</taxon>
        <taxon>Crustacea</taxon>
        <taxon>Multicrustacea</taxon>
        <taxon>Malacostraca</taxon>
        <taxon>Eumalacostraca</taxon>
        <taxon>Eucarida</taxon>
        <taxon>Decapoda</taxon>
        <taxon>Pleocyemata</taxon>
        <taxon>Brachyura</taxon>
        <taxon>Eubrachyura</taxon>
        <taxon>Portunoidea</taxon>
        <taxon>Portunidae</taxon>
        <taxon>Portuninae</taxon>
        <taxon>Portunus</taxon>
    </lineage>
</organism>
<feature type="region of interest" description="Disordered" evidence="1">
    <location>
        <begin position="1"/>
        <end position="34"/>
    </location>
</feature>
<accession>A0A5B7HL33</accession>
<feature type="compositionally biased region" description="Gly residues" evidence="1">
    <location>
        <begin position="1"/>
        <end position="17"/>
    </location>
</feature>
<evidence type="ECO:0000313" key="2">
    <source>
        <dbReference type="EMBL" id="MPC69967.1"/>
    </source>
</evidence>
<protein>
    <submittedName>
        <fullName evidence="2">Uncharacterized protein</fullName>
    </submittedName>
</protein>
<evidence type="ECO:0000313" key="3">
    <source>
        <dbReference type="Proteomes" id="UP000324222"/>
    </source>
</evidence>
<gene>
    <name evidence="2" type="ORF">E2C01_064200</name>
</gene>
<evidence type="ECO:0000256" key="1">
    <source>
        <dbReference type="SAM" id="MobiDB-lite"/>
    </source>
</evidence>
<dbReference type="Proteomes" id="UP000324222">
    <property type="component" value="Unassembled WGS sequence"/>
</dbReference>
<name>A0A5B7HL33_PORTR</name>
<sequence length="34" mass="3280">MGVSGAGGSVAGHGGSTPGRRLTSARLPARTFLP</sequence>
<proteinExistence type="predicted"/>